<dbReference type="Pfam" id="PF02899">
    <property type="entry name" value="Phage_int_SAM_1"/>
    <property type="match status" value="1"/>
</dbReference>
<dbReference type="GO" id="GO:0051301">
    <property type="term" value="P:cell division"/>
    <property type="evidence" value="ECO:0007669"/>
    <property type="project" value="UniProtKB-KW"/>
</dbReference>
<dbReference type="PROSITE" id="PS51898">
    <property type="entry name" value="TYR_RECOMBINASE"/>
    <property type="match status" value="1"/>
</dbReference>
<dbReference type="InterPro" id="IPR011932">
    <property type="entry name" value="Recomb_XerD"/>
</dbReference>
<comment type="caution">
    <text evidence="14">The sequence shown here is derived from an EMBL/GenBank/DDBJ whole genome shotgun (WGS) entry which is preliminary data.</text>
</comment>
<evidence type="ECO:0000256" key="6">
    <source>
        <dbReference type="ARBA" id="ARBA00022829"/>
    </source>
</evidence>
<dbReference type="InterPro" id="IPR013762">
    <property type="entry name" value="Integrase-like_cat_sf"/>
</dbReference>
<keyword evidence="10 11" id="KW-0131">Cell cycle</keyword>
<dbReference type="GO" id="GO:0005737">
    <property type="term" value="C:cytoplasm"/>
    <property type="evidence" value="ECO:0007669"/>
    <property type="project" value="UniProtKB-SubCell"/>
</dbReference>
<evidence type="ECO:0000259" key="13">
    <source>
        <dbReference type="PROSITE" id="PS51900"/>
    </source>
</evidence>
<evidence type="ECO:0000256" key="2">
    <source>
        <dbReference type="ARBA" id="ARBA00010450"/>
    </source>
</evidence>
<dbReference type="Gene3D" id="1.10.443.10">
    <property type="entry name" value="Intergrase catalytic core"/>
    <property type="match status" value="1"/>
</dbReference>
<dbReference type="HAMAP" id="MF_01808">
    <property type="entry name" value="Recomb_XerC_XerD"/>
    <property type="match status" value="1"/>
</dbReference>
<dbReference type="GO" id="GO:0006313">
    <property type="term" value="P:DNA transposition"/>
    <property type="evidence" value="ECO:0007669"/>
    <property type="project" value="UniProtKB-UniRule"/>
</dbReference>
<dbReference type="CDD" id="cd00798">
    <property type="entry name" value="INT_XerDC_C"/>
    <property type="match status" value="1"/>
</dbReference>
<name>A0A931E2Y8_9CORY</name>
<dbReference type="InterPro" id="IPR044068">
    <property type="entry name" value="CB"/>
</dbReference>
<keyword evidence="4 11" id="KW-0963">Cytoplasm</keyword>
<feature type="active site" evidence="11">
    <location>
        <position position="196"/>
    </location>
</feature>
<keyword evidence="5 11" id="KW-0132">Cell division</keyword>
<feature type="active site" evidence="11">
    <location>
        <position position="266"/>
    </location>
</feature>
<protein>
    <recommendedName>
        <fullName evidence="3 11">Tyrosine recombinase XerD</fullName>
    </recommendedName>
</protein>
<feature type="domain" description="Tyr recombinase" evidence="12">
    <location>
        <begin position="113"/>
        <end position="314"/>
    </location>
</feature>
<feature type="domain" description="Core-binding (CB)" evidence="13">
    <location>
        <begin position="1"/>
        <end position="92"/>
    </location>
</feature>
<evidence type="ECO:0000313" key="14">
    <source>
        <dbReference type="EMBL" id="MBG6121548.1"/>
    </source>
</evidence>
<dbReference type="GO" id="GO:0009037">
    <property type="term" value="F:tyrosine-based site-specific recombinase activity"/>
    <property type="evidence" value="ECO:0007669"/>
    <property type="project" value="UniProtKB-UniRule"/>
</dbReference>
<evidence type="ECO:0000256" key="3">
    <source>
        <dbReference type="ARBA" id="ARBA00015810"/>
    </source>
</evidence>
<comment type="function">
    <text evidence="11">Site-specific tyrosine recombinase, which acts by catalyzing the cutting and rejoining of the recombining DNA molecules. The XerC-XerD complex is essential to convert dimers of the bacterial chromosome into monomers to permit their segregation at cell division. It also contributes to the segregational stability of plasmids.</text>
</comment>
<keyword evidence="7 11" id="KW-0229">DNA integration</keyword>
<sequence length="331" mass="35110">MTPRVVAQLWLEHLAVERGASQHTLSNYRRDANRYVEWLESCGKDDLAAVTTTDVEDYVADLRRGSKTRSPLAASSAGRALVVARGLHKFAAVEGLVPADVAASVSPPSAGEKLPDTLSINEVAALIESCSEDTPTGIRDKALLETLYATGTRVSEALALSVDDVSELVAAGSSDDVGGSDGQAGLDAAFLRVTGKGDKQRIVPLGGAARGALAEYLVRGRPCLSTGASHALFLNTRGKALSRQSAWAIIQDAAKRAGIDKKISPHTLRHSFATHLLEGGADVRTVQELLGHSSVTTTQIYTHVSPENLRDVWATSHPRAKATVTNYKSVR</sequence>
<comment type="subcellular location">
    <subcellularLocation>
        <location evidence="1 11">Cytoplasm</location>
    </subcellularLocation>
</comment>
<dbReference type="InterPro" id="IPR004107">
    <property type="entry name" value="Integrase_SAM-like_N"/>
</dbReference>
<dbReference type="PANTHER" id="PTHR30349">
    <property type="entry name" value="PHAGE INTEGRASE-RELATED"/>
    <property type="match status" value="1"/>
</dbReference>
<dbReference type="InterPro" id="IPR011010">
    <property type="entry name" value="DNA_brk_join_enz"/>
</dbReference>
<gene>
    <name evidence="11" type="primary">xerD</name>
    <name evidence="14" type="ORF">IW254_000517</name>
</gene>
<organism evidence="14 15">
    <name type="scientific">Corynebacterium aquatimens</name>
    <dbReference type="NCBI Taxonomy" id="1190508"/>
    <lineage>
        <taxon>Bacteria</taxon>
        <taxon>Bacillati</taxon>
        <taxon>Actinomycetota</taxon>
        <taxon>Actinomycetes</taxon>
        <taxon>Mycobacteriales</taxon>
        <taxon>Corynebacteriaceae</taxon>
        <taxon>Corynebacterium</taxon>
    </lineage>
</organism>
<dbReference type="PANTHER" id="PTHR30349:SF81">
    <property type="entry name" value="TYROSINE RECOMBINASE XERC"/>
    <property type="match status" value="1"/>
</dbReference>
<dbReference type="AlphaFoldDB" id="A0A931E2Y8"/>
<dbReference type="GO" id="GO:0007059">
    <property type="term" value="P:chromosome segregation"/>
    <property type="evidence" value="ECO:0007669"/>
    <property type="project" value="UniProtKB-UniRule"/>
</dbReference>
<evidence type="ECO:0000259" key="12">
    <source>
        <dbReference type="PROSITE" id="PS51898"/>
    </source>
</evidence>
<evidence type="ECO:0000256" key="5">
    <source>
        <dbReference type="ARBA" id="ARBA00022618"/>
    </source>
</evidence>
<dbReference type="HAMAP" id="MF_01807">
    <property type="entry name" value="Recomb_XerD"/>
    <property type="match status" value="1"/>
</dbReference>
<dbReference type="RefSeq" id="WP_196824082.1">
    <property type="nucleotide sequence ID" value="NZ_CP046980.1"/>
</dbReference>
<evidence type="ECO:0000256" key="10">
    <source>
        <dbReference type="ARBA" id="ARBA00023306"/>
    </source>
</evidence>
<keyword evidence="6 11" id="KW-0159">Chromosome partition</keyword>
<evidence type="ECO:0000256" key="1">
    <source>
        <dbReference type="ARBA" id="ARBA00004496"/>
    </source>
</evidence>
<evidence type="ECO:0000256" key="8">
    <source>
        <dbReference type="ARBA" id="ARBA00023125"/>
    </source>
</evidence>
<keyword evidence="15" id="KW-1185">Reference proteome</keyword>
<evidence type="ECO:0000256" key="9">
    <source>
        <dbReference type="ARBA" id="ARBA00023172"/>
    </source>
</evidence>
<dbReference type="EMBL" id="JADOUE010000001">
    <property type="protein sequence ID" value="MBG6121548.1"/>
    <property type="molecule type" value="Genomic_DNA"/>
</dbReference>
<dbReference type="Gene3D" id="1.10.150.130">
    <property type="match status" value="1"/>
</dbReference>
<dbReference type="InterPro" id="IPR010998">
    <property type="entry name" value="Integrase_recombinase_N"/>
</dbReference>
<keyword evidence="9 11" id="KW-0233">DNA recombination</keyword>
<dbReference type="PROSITE" id="PS51900">
    <property type="entry name" value="CB"/>
    <property type="match status" value="1"/>
</dbReference>
<comment type="subunit">
    <text evidence="11">Forms a cyclic heterotetrameric complex composed of two molecules of XerC and two molecules of XerD.</text>
</comment>
<evidence type="ECO:0000256" key="4">
    <source>
        <dbReference type="ARBA" id="ARBA00022490"/>
    </source>
</evidence>
<evidence type="ECO:0000256" key="11">
    <source>
        <dbReference type="HAMAP-Rule" id="MF_01807"/>
    </source>
</evidence>
<dbReference type="InterPro" id="IPR002104">
    <property type="entry name" value="Integrase_catalytic"/>
</dbReference>
<dbReference type="NCBIfam" id="TIGR02225">
    <property type="entry name" value="recomb_XerD"/>
    <property type="match status" value="1"/>
</dbReference>
<dbReference type="InterPro" id="IPR050090">
    <property type="entry name" value="Tyrosine_recombinase_XerCD"/>
</dbReference>
<dbReference type="GO" id="GO:0003677">
    <property type="term" value="F:DNA binding"/>
    <property type="evidence" value="ECO:0007669"/>
    <property type="project" value="UniProtKB-UniRule"/>
</dbReference>
<evidence type="ECO:0000313" key="15">
    <source>
        <dbReference type="Proteomes" id="UP000658613"/>
    </source>
</evidence>
<dbReference type="NCBIfam" id="NF001399">
    <property type="entry name" value="PRK00283.1"/>
    <property type="match status" value="1"/>
</dbReference>
<dbReference type="Pfam" id="PF00589">
    <property type="entry name" value="Phage_integrase"/>
    <property type="match status" value="1"/>
</dbReference>
<keyword evidence="8 11" id="KW-0238">DNA-binding</keyword>
<feature type="active site" description="O-(3'-phospho-DNA)-tyrosine intermediate" evidence="11">
    <location>
        <position position="301"/>
    </location>
</feature>
<dbReference type="Proteomes" id="UP000658613">
    <property type="component" value="Unassembled WGS sequence"/>
</dbReference>
<comment type="similarity">
    <text evidence="2 11">Belongs to the 'phage' integrase family. XerD subfamily.</text>
</comment>
<feature type="active site" evidence="11">
    <location>
        <position position="153"/>
    </location>
</feature>
<proteinExistence type="inferred from homology"/>
<evidence type="ECO:0000256" key="7">
    <source>
        <dbReference type="ARBA" id="ARBA00022908"/>
    </source>
</evidence>
<dbReference type="InterPro" id="IPR023009">
    <property type="entry name" value="Tyrosine_recombinase_XerC/XerD"/>
</dbReference>
<feature type="active site" evidence="11">
    <location>
        <position position="292"/>
    </location>
</feature>
<accession>A0A931E2Y8</accession>
<dbReference type="SUPFAM" id="SSF56349">
    <property type="entry name" value="DNA breaking-rejoining enzymes"/>
    <property type="match status" value="1"/>
</dbReference>
<reference evidence="14" key="1">
    <citation type="submission" date="2020-11" db="EMBL/GenBank/DDBJ databases">
        <title>Sequencing the genomes of 1000 actinobacteria strains.</title>
        <authorList>
            <person name="Klenk H.-P."/>
        </authorList>
    </citation>
    <scope>NUCLEOTIDE SEQUENCE</scope>
    <source>
        <strain evidence="14">DSM 45632</strain>
    </source>
</reference>
<feature type="active site" evidence="11">
    <location>
        <position position="269"/>
    </location>
</feature>